<dbReference type="Proteomes" id="UP000094569">
    <property type="component" value="Unassembled WGS sequence"/>
</dbReference>
<sequence>MYELAAGESYRDPDAIKQQYYTLPMPDAQPHSTPIGTIRLEIAIKWMIVTHELLDCFLSCNTDTMRQIPNLIYTRVGTAALSLLEIHASAVSKDFGVFLEPQDVKVNVYLDAMAKRLAEANDGGRDWYDRFQKGRVQQDAASRPQ</sequence>
<name>A0A1E3BSG6_ASPCR</name>
<evidence type="ECO:0000313" key="2">
    <source>
        <dbReference type="Proteomes" id="UP000094569"/>
    </source>
</evidence>
<gene>
    <name evidence="1" type="ORF">SI65_01488</name>
</gene>
<comment type="caution">
    <text evidence="1">The sequence shown here is derived from an EMBL/GenBank/DDBJ whole genome shotgun (WGS) entry which is preliminary data.</text>
</comment>
<proteinExistence type="predicted"/>
<dbReference type="AlphaFoldDB" id="A0A1E3BSG6"/>
<dbReference type="VEuPathDB" id="FungiDB:SI65_01488"/>
<reference evidence="1 2" key="1">
    <citation type="journal article" date="2016" name="BMC Genomics">
        <title>Comparative genomic and transcriptomic analyses of the Fuzhuan brick tea-fermentation fungus Aspergillus cristatus.</title>
        <authorList>
            <person name="Ge Y."/>
            <person name="Wang Y."/>
            <person name="Liu Y."/>
            <person name="Tan Y."/>
            <person name="Ren X."/>
            <person name="Zhang X."/>
            <person name="Hyde K.D."/>
            <person name="Liu Y."/>
            <person name="Liu Z."/>
        </authorList>
    </citation>
    <scope>NUCLEOTIDE SEQUENCE [LARGE SCALE GENOMIC DNA]</scope>
    <source>
        <strain evidence="1 2">GZAAS20.1005</strain>
    </source>
</reference>
<organism evidence="1 2">
    <name type="scientific">Aspergillus cristatus</name>
    <name type="common">Chinese Fuzhuan brick tea-fermentation fungus</name>
    <name type="synonym">Eurotium cristatum</name>
    <dbReference type="NCBI Taxonomy" id="573508"/>
    <lineage>
        <taxon>Eukaryota</taxon>
        <taxon>Fungi</taxon>
        <taxon>Dikarya</taxon>
        <taxon>Ascomycota</taxon>
        <taxon>Pezizomycotina</taxon>
        <taxon>Eurotiomycetes</taxon>
        <taxon>Eurotiomycetidae</taxon>
        <taxon>Eurotiales</taxon>
        <taxon>Aspergillaceae</taxon>
        <taxon>Aspergillus</taxon>
        <taxon>Aspergillus subgen. Aspergillus</taxon>
    </lineage>
</organism>
<dbReference type="OrthoDB" id="3365636at2759"/>
<accession>A0A1E3BSG6</accession>
<keyword evidence="2" id="KW-1185">Reference proteome</keyword>
<evidence type="ECO:0000313" key="1">
    <source>
        <dbReference type="EMBL" id="ODM23898.1"/>
    </source>
</evidence>
<dbReference type="EMBL" id="JXNT01000001">
    <property type="protein sequence ID" value="ODM23898.1"/>
    <property type="molecule type" value="Genomic_DNA"/>
</dbReference>
<protein>
    <submittedName>
        <fullName evidence="1">Uncharacterized protein</fullName>
    </submittedName>
</protein>
<dbReference type="STRING" id="573508.A0A1E3BSG6"/>